<dbReference type="Proteomes" id="UP000654913">
    <property type="component" value="Chromosome 4"/>
</dbReference>
<gene>
    <name evidence="2" type="ORF">APUU_40529A</name>
</gene>
<name>A0A7R8ANZ5_9EURO</name>
<dbReference type="RefSeq" id="XP_041556279.1">
    <property type="nucleotide sequence ID" value="XM_041703611.1"/>
</dbReference>
<keyword evidence="3" id="KW-1185">Reference proteome</keyword>
<sequence>MKFTVAIASVLSFCATGALGVSCGAQGSSKGVRCVAINQPCPGGFRPVFYDDPAPCYKNQRCCV</sequence>
<dbReference type="PROSITE" id="PS51257">
    <property type="entry name" value="PROKAR_LIPOPROTEIN"/>
    <property type="match status" value="1"/>
</dbReference>
<dbReference type="KEGG" id="apuu:APUU_40529A"/>
<dbReference type="GeneID" id="64974090"/>
<keyword evidence="1" id="KW-0732">Signal</keyword>
<protein>
    <submittedName>
        <fullName evidence="2">Uncharacterized protein</fullName>
    </submittedName>
</protein>
<evidence type="ECO:0000313" key="3">
    <source>
        <dbReference type="Proteomes" id="UP000654913"/>
    </source>
</evidence>
<dbReference type="AlphaFoldDB" id="A0A7R8ANZ5"/>
<organism evidence="2 3">
    <name type="scientific">Aspergillus puulaauensis</name>
    <dbReference type="NCBI Taxonomy" id="1220207"/>
    <lineage>
        <taxon>Eukaryota</taxon>
        <taxon>Fungi</taxon>
        <taxon>Dikarya</taxon>
        <taxon>Ascomycota</taxon>
        <taxon>Pezizomycotina</taxon>
        <taxon>Eurotiomycetes</taxon>
        <taxon>Eurotiomycetidae</taxon>
        <taxon>Eurotiales</taxon>
        <taxon>Aspergillaceae</taxon>
        <taxon>Aspergillus</taxon>
    </lineage>
</organism>
<proteinExistence type="predicted"/>
<reference evidence="2" key="1">
    <citation type="submission" date="2021-01" db="EMBL/GenBank/DDBJ databases">
        <authorList>
            <consortium name="Aspergillus puulaauensis MK2 genome sequencing consortium"/>
            <person name="Kazuki M."/>
            <person name="Futagami T."/>
        </authorList>
    </citation>
    <scope>NUCLEOTIDE SEQUENCE</scope>
    <source>
        <strain evidence="2">MK2</strain>
    </source>
</reference>
<feature type="chain" id="PRO_5031304301" evidence="1">
    <location>
        <begin position="21"/>
        <end position="64"/>
    </location>
</feature>
<evidence type="ECO:0000313" key="2">
    <source>
        <dbReference type="EMBL" id="BCS24085.1"/>
    </source>
</evidence>
<dbReference type="OrthoDB" id="10272721at2759"/>
<evidence type="ECO:0000256" key="1">
    <source>
        <dbReference type="SAM" id="SignalP"/>
    </source>
</evidence>
<accession>A0A7R8ANZ5</accession>
<feature type="signal peptide" evidence="1">
    <location>
        <begin position="1"/>
        <end position="20"/>
    </location>
</feature>
<dbReference type="EMBL" id="AP024446">
    <property type="protein sequence ID" value="BCS24085.1"/>
    <property type="molecule type" value="Genomic_DNA"/>
</dbReference>
<reference evidence="2" key="2">
    <citation type="submission" date="2021-02" db="EMBL/GenBank/DDBJ databases">
        <title>Aspergillus puulaauensis MK2 genome sequence.</title>
        <authorList>
            <person name="Futagami T."/>
            <person name="Mori K."/>
            <person name="Kadooka C."/>
            <person name="Tanaka T."/>
        </authorList>
    </citation>
    <scope>NUCLEOTIDE SEQUENCE</scope>
    <source>
        <strain evidence="2">MK2</strain>
    </source>
</reference>